<evidence type="ECO:0000256" key="1">
    <source>
        <dbReference type="SAM" id="Coils"/>
    </source>
</evidence>
<evidence type="ECO:0000256" key="2">
    <source>
        <dbReference type="SAM" id="MobiDB-lite"/>
    </source>
</evidence>
<reference evidence="4" key="1">
    <citation type="submission" date="2016-09" db="EMBL/GenBank/DDBJ databases">
        <authorList>
            <person name="Jeantristanb JTB J.-T."/>
            <person name="Ricardo R."/>
        </authorList>
    </citation>
    <scope>NUCLEOTIDE SEQUENCE [LARGE SCALE GENOMIC DNA]</scope>
</reference>
<accession>A0A238FG98</accession>
<name>A0A238FG98_9BASI</name>
<proteinExistence type="predicted"/>
<dbReference type="Proteomes" id="UP000198372">
    <property type="component" value="Unassembled WGS sequence"/>
</dbReference>
<evidence type="ECO:0000313" key="4">
    <source>
        <dbReference type="Proteomes" id="UP000198372"/>
    </source>
</evidence>
<protein>
    <submittedName>
        <fullName evidence="3">BQ2448_4377 protein</fullName>
    </submittedName>
</protein>
<feature type="compositionally biased region" description="Pro residues" evidence="2">
    <location>
        <begin position="192"/>
        <end position="213"/>
    </location>
</feature>
<dbReference type="STRING" id="269621.A0A238FG98"/>
<evidence type="ECO:0000313" key="3">
    <source>
        <dbReference type="EMBL" id="SCV72840.1"/>
    </source>
</evidence>
<keyword evidence="4" id="KW-1185">Reference proteome</keyword>
<dbReference type="AlphaFoldDB" id="A0A238FG98"/>
<organism evidence="3 4">
    <name type="scientific">Microbotryum intermedium</name>
    <dbReference type="NCBI Taxonomy" id="269621"/>
    <lineage>
        <taxon>Eukaryota</taxon>
        <taxon>Fungi</taxon>
        <taxon>Dikarya</taxon>
        <taxon>Basidiomycota</taxon>
        <taxon>Pucciniomycotina</taxon>
        <taxon>Microbotryomycetes</taxon>
        <taxon>Microbotryales</taxon>
        <taxon>Microbotryaceae</taxon>
        <taxon>Microbotryum</taxon>
    </lineage>
</organism>
<sequence>MAALVSAHSEASFRITIASGSRIHELWIDSKERSAQDATVKKQRVELQDHLKKLSNQLDRESIAQALLLSRSELIGLTHSLDCLTGMSEHRYPFDVCFEFSGSGKALWDDSARLKIKSPYWLTLLEGGFSEGTKKRKAVGGEPRDSTECCDHPCFIINVQEEDGEDLYEAYKQVLAWTRAGTIVFGPIATSTPPPPPPPPSRNPSEVPGPPDVVPAVAQPTILDSYRVPIDPVTIFEIAKFNRLDRLPARALKDVKQKLTVDNVLDQIFSSTLAWQHLDLKDCLLRFCAEERNRNDPKLLREFAIIKDRIEADELPIPGRIGGSLAMDLIIKMSARA</sequence>
<keyword evidence="1" id="KW-0175">Coiled coil</keyword>
<feature type="region of interest" description="Disordered" evidence="2">
    <location>
        <begin position="187"/>
        <end position="213"/>
    </location>
</feature>
<dbReference type="EMBL" id="FMSP01000009">
    <property type="protein sequence ID" value="SCV72840.1"/>
    <property type="molecule type" value="Genomic_DNA"/>
</dbReference>
<feature type="coiled-coil region" evidence="1">
    <location>
        <begin position="28"/>
        <end position="64"/>
    </location>
</feature>
<gene>
    <name evidence="3" type="ORF">BQ2448_4377</name>
</gene>